<dbReference type="Proteomes" id="UP001143372">
    <property type="component" value="Unassembled WGS sequence"/>
</dbReference>
<dbReference type="PANTHER" id="PTHR42110">
    <property type="entry name" value="L-ASPARAGINASE, PUTATIVE (AFU_ORTHOLOGUE AFUA_3G11890)-RELATED"/>
    <property type="match status" value="1"/>
</dbReference>
<dbReference type="Pfam" id="PF06089">
    <property type="entry name" value="Asparaginase_II"/>
    <property type="match status" value="1"/>
</dbReference>
<name>A0A9W6IXF4_9HYPH</name>
<dbReference type="RefSeq" id="WP_271167072.1">
    <property type="nucleotide sequence ID" value="NZ_BSFI01000002.1"/>
</dbReference>
<reference evidence="1" key="1">
    <citation type="journal article" date="2014" name="Int. J. Syst. Evol. Microbiol.">
        <title>Complete genome sequence of Corynebacterium casei LMG S-19264T (=DSM 44701T), isolated from a smear-ripened cheese.</title>
        <authorList>
            <consortium name="US DOE Joint Genome Institute (JGI-PGF)"/>
            <person name="Walter F."/>
            <person name="Albersmeier A."/>
            <person name="Kalinowski J."/>
            <person name="Ruckert C."/>
        </authorList>
    </citation>
    <scope>NUCLEOTIDE SEQUENCE</scope>
    <source>
        <strain evidence="1">VKM B-2347</strain>
    </source>
</reference>
<keyword evidence="2" id="KW-1185">Reference proteome</keyword>
<proteinExistence type="predicted"/>
<comment type="caution">
    <text evidence="1">The sequence shown here is derived from an EMBL/GenBank/DDBJ whole genome shotgun (WGS) entry which is preliminary data.</text>
</comment>
<evidence type="ECO:0000313" key="1">
    <source>
        <dbReference type="EMBL" id="GLK66812.1"/>
    </source>
</evidence>
<accession>A0A9W6IXF4</accession>
<dbReference type="InterPro" id="IPR010349">
    <property type="entry name" value="Asparaginase_II"/>
</dbReference>
<evidence type="ECO:0000313" key="2">
    <source>
        <dbReference type="Proteomes" id="UP001143372"/>
    </source>
</evidence>
<dbReference type="AlphaFoldDB" id="A0A9W6IXF4"/>
<reference evidence="1" key="2">
    <citation type="submission" date="2023-01" db="EMBL/GenBank/DDBJ databases">
        <authorList>
            <person name="Sun Q."/>
            <person name="Evtushenko L."/>
        </authorList>
    </citation>
    <scope>NUCLEOTIDE SEQUENCE</scope>
    <source>
        <strain evidence="1">VKM B-2347</strain>
    </source>
</reference>
<protein>
    <submittedName>
        <fullName evidence="1">Asparaginase</fullName>
    </submittedName>
</protein>
<sequence>MTASAVLVEVTRGLSVESRHLGAVAVSDAAGGLLLSIGDVERPVFPRSAVKAIQALPLVESGAAARFGLTDQELALACASHGGEPEHVATAAGVIARLGLSADALECGAHWPLNEAAARALAASGAGPSALHNNCSGKHAGFLCLACAMETDSAGYIDPEHPVQREVKAALEGMTGVRIDEAAAGVDGCGIPTYAAPLKSLATAFARFGTGERLGDVRAAAARTLMAAAWSAPFHVGGSGRFDTEAMQLGAFRIFVKFGAEGVHLAALPELGLGVAIKIDDGASRAAEAAMAAVLRRLSPAEGDLAAWLDLRAAQPLTNWAGVEVGVVRAAESLSS</sequence>
<organism evidence="1 2">
    <name type="scientific">Hansschlegelia plantiphila</name>
    <dbReference type="NCBI Taxonomy" id="374655"/>
    <lineage>
        <taxon>Bacteria</taxon>
        <taxon>Pseudomonadati</taxon>
        <taxon>Pseudomonadota</taxon>
        <taxon>Alphaproteobacteria</taxon>
        <taxon>Hyphomicrobiales</taxon>
        <taxon>Methylopilaceae</taxon>
        <taxon>Hansschlegelia</taxon>
    </lineage>
</organism>
<dbReference type="EMBL" id="BSFI01000002">
    <property type="protein sequence ID" value="GLK66812.1"/>
    <property type="molecule type" value="Genomic_DNA"/>
</dbReference>
<dbReference type="PANTHER" id="PTHR42110:SF1">
    <property type="entry name" value="L-ASPARAGINASE, PUTATIVE (AFU_ORTHOLOGUE AFUA_3G11890)-RELATED"/>
    <property type="match status" value="1"/>
</dbReference>
<gene>
    <name evidence="1" type="ORF">GCM10008179_04500</name>
</gene>